<dbReference type="PRINTS" id="PR00625">
    <property type="entry name" value="JDOMAIN"/>
</dbReference>
<evidence type="ECO:0000259" key="3">
    <source>
        <dbReference type="PROSITE" id="PS50076"/>
    </source>
</evidence>
<dbReference type="PANTHER" id="PTHR44145:SF3">
    <property type="entry name" value="DNAJ HOMOLOG SUBFAMILY A MEMBER 3, MITOCHONDRIAL"/>
    <property type="match status" value="1"/>
</dbReference>
<protein>
    <submittedName>
        <fullName evidence="4">B78b73a4-0bda-43e9-a777-ac6f376a00a4</fullName>
    </submittedName>
</protein>
<proteinExistence type="predicted"/>
<feature type="domain" description="J" evidence="3">
    <location>
        <begin position="7"/>
        <end position="68"/>
    </location>
</feature>
<dbReference type="SUPFAM" id="SSF46565">
    <property type="entry name" value="Chaperone J-domain"/>
    <property type="match status" value="1"/>
</dbReference>
<dbReference type="Gene3D" id="1.10.287.110">
    <property type="entry name" value="DnaJ domain"/>
    <property type="match status" value="1"/>
</dbReference>
<dbReference type="Proteomes" id="UP000624404">
    <property type="component" value="Unassembled WGS sequence"/>
</dbReference>
<evidence type="ECO:0000256" key="1">
    <source>
        <dbReference type="ARBA" id="ARBA00023186"/>
    </source>
</evidence>
<keyword evidence="5" id="KW-1185">Reference proteome</keyword>
<dbReference type="InterPro" id="IPR036869">
    <property type="entry name" value="J_dom_sf"/>
</dbReference>
<evidence type="ECO:0000313" key="4">
    <source>
        <dbReference type="EMBL" id="CAD6441243.1"/>
    </source>
</evidence>
<evidence type="ECO:0000256" key="2">
    <source>
        <dbReference type="SAM" id="MobiDB-lite"/>
    </source>
</evidence>
<feature type="compositionally biased region" description="Basic and acidic residues" evidence="2">
    <location>
        <begin position="116"/>
        <end position="127"/>
    </location>
</feature>
<dbReference type="PANTHER" id="PTHR44145">
    <property type="entry name" value="DNAJ HOMOLOG SUBFAMILY A MEMBER 3, MITOCHONDRIAL"/>
    <property type="match status" value="1"/>
</dbReference>
<gene>
    <name evidence="4" type="ORF">SCLTRI_LOCUS1031</name>
</gene>
<evidence type="ECO:0000313" key="5">
    <source>
        <dbReference type="Proteomes" id="UP000624404"/>
    </source>
</evidence>
<dbReference type="OrthoDB" id="3549901at2759"/>
<keyword evidence="1" id="KW-0143">Chaperone</keyword>
<dbReference type="SMART" id="SM00271">
    <property type="entry name" value="DnaJ"/>
    <property type="match status" value="1"/>
</dbReference>
<dbReference type="AlphaFoldDB" id="A0A8H2VN42"/>
<name>A0A8H2VN42_9HELO</name>
<dbReference type="InterPro" id="IPR051938">
    <property type="entry name" value="Apopto_cytoskel_mod"/>
</dbReference>
<reference evidence="4" key="1">
    <citation type="submission" date="2020-10" db="EMBL/GenBank/DDBJ databases">
        <authorList>
            <person name="Kusch S."/>
        </authorList>
    </citation>
    <scope>NUCLEOTIDE SEQUENCE</scope>
    <source>
        <strain evidence="4">SwB9</strain>
    </source>
</reference>
<dbReference type="PROSITE" id="PS50076">
    <property type="entry name" value="DNAJ_2"/>
    <property type="match status" value="1"/>
</dbReference>
<dbReference type="CDD" id="cd06257">
    <property type="entry name" value="DnaJ"/>
    <property type="match status" value="1"/>
</dbReference>
<dbReference type="Pfam" id="PF00226">
    <property type="entry name" value="DnaJ"/>
    <property type="match status" value="1"/>
</dbReference>
<dbReference type="InterPro" id="IPR001623">
    <property type="entry name" value="DnaJ_domain"/>
</dbReference>
<accession>A0A8H2VN42</accession>
<dbReference type="EMBL" id="CAJHIA010000003">
    <property type="protein sequence ID" value="CAD6441243.1"/>
    <property type="molecule type" value="Genomic_DNA"/>
</dbReference>
<comment type="caution">
    <text evidence="4">The sequence shown here is derived from an EMBL/GenBank/DDBJ whole genome shotgun (WGS) entry which is preliminary data.</text>
</comment>
<sequence length="153" mass="18117">MDQSLPDHYETLGISYNAVAQDIKKAFFALAKTHHPDKNNGGPTKEFVRTAYEVLSDRDQRNIYDRQFQNVRPSVEYQTWKAPDNYTYERKRERRYSYRIGSSASEAPKCSDAQEAEERRKTEEENIRKARESLDALMKELEAISERLERRQY</sequence>
<organism evidence="4 5">
    <name type="scientific">Sclerotinia trifoliorum</name>
    <dbReference type="NCBI Taxonomy" id="28548"/>
    <lineage>
        <taxon>Eukaryota</taxon>
        <taxon>Fungi</taxon>
        <taxon>Dikarya</taxon>
        <taxon>Ascomycota</taxon>
        <taxon>Pezizomycotina</taxon>
        <taxon>Leotiomycetes</taxon>
        <taxon>Helotiales</taxon>
        <taxon>Sclerotiniaceae</taxon>
        <taxon>Sclerotinia</taxon>
    </lineage>
</organism>
<feature type="region of interest" description="Disordered" evidence="2">
    <location>
        <begin position="99"/>
        <end position="127"/>
    </location>
</feature>